<dbReference type="Proteomes" id="UP000053593">
    <property type="component" value="Unassembled WGS sequence"/>
</dbReference>
<dbReference type="PANTHER" id="PTHR22914:SF41">
    <property type="entry name" value="CHITIN SYNTHASE 7"/>
    <property type="match status" value="1"/>
</dbReference>
<keyword evidence="3" id="KW-0472">Membrane</keyword>
<dbReference type="GO" id="GO:0071944">
    <property type="term" value="C:cell periphery"/>
    <property type="evidence" value="ECO:0007669"/>
    <property type="project" value="TreeGrafter"/>
</dbReference>
<comment type="catalytic activity">
    <reaction evidence="4">
        <text>[(1-&gt;4)-N-acetyl-beta-D-glucosaminyl](n) + UDP-N-acetyl-alpha-D-glucosamine = [(1-&gt;4)-N-acetyl-beta-D-glucosaminyl](n+1) + UDP + H(+)</text>
        <dbReference type="Rhea" id="RHEA:16637"/>
        <dbReference type="Rhea" id="RHEA-COMP:9593"/>
        <dbReference type="Rhea" id="RHEA-COMP:9595"/>
        <dbReference type="ChEBI" id="CHEBI:15378"/>
        <dbReference type="ChEBI" id="CHEBI:17029"/>
        <dbReference type="ChEBI" id="CHEBI:57705"/>
        <dbReference type="ChEBI" id="CHEBI:58223"/>
        <dbReference type="EC" id="2.4.1.16"/>
    </reaction>
</comment>
<accession>A0A0D0CGW4</accession>
<sequence length="50" mass="5662">MLVYLITLPIWNGLLPAYAFWQFHDFSWGQTRVVSGVKVGGNHGDKEGRV</sequence>
<evidence type="ECO:0000313" key="5">
    <source>
        <dbReference type="EMBL" id="KIK61889.1"/>
    </source>
</evidence>
<gene>
    <name evidence="5" type="ORF">GYMLUDRAFT_558372</name>
</gene>
<dbReference type="PANTHER" id="PTHR22914">
    <property type="entry name" value="CHITIN SYNTHASE"/>
    <property type="match status" value="1"/>
</dbReference>
<evidence type="ECO:0000256" key="4">
    <source>
        <dbReference type="ARBA" id="ARBA00048014"/>
    </source>
</evidence>
<comment type="subcellular location">
    <subcellularLocation>
        <location evidence="1">Membrane</location>
        <topology evidence="1">Multi-pass membrane protein</topology>
    </subcellularLocation>
</comment>
<dbReference type="AlphaFoldDB" id="A0A0D0CGW4"/>
<dbReference type="EMBL" id="KN834769">
    <property type="protein sequence ID" value="KIK61889.1"/>
    <property type="molecule type" value="Genomic_DNA"/>
</dbReference>
<evidence type="ECO:0000256" key="1">
    <source>
        <dbReference type="ARBA" id="ARBA00004141"/>
    </source>
</evidence>
<evidence type="ECO:0000256" key="2">
    <source>
        <dbReference type="ARBA" id="ARBA00022692"/>
    </source>
</evidence>
<organism evidence="5 6">
    <name type="scientific">Collybiopsis luxurians FD-317 M1</name>
    <dbReference type="NCBI Taxonomy" id="944289"/>
    <lineage>
        <taxon>Eukaryota</taxon>
        <taxon>Fungi</taxon>
        <taxon>Dikarya</taxon>
        <taxon>Basidiomycota</taxon>
        <taxon>Agaricomycotina</taxon>
        <taxon>Agaricomycetes</taxon>
        <taxon>Agaricomycetidae</taxon>
        <taxon>Agaricales</taxon>
        <taxon>Marasmiineae</taxon>
        <taxon>Omphalotaceae</taxon>
        <taxon>Collybiopsis</taxon>
        <taxon>Collybiopsis luxurians</taxon>
    </lineage>
</organism>
<reference evidence="5 6" key="1">
    <citation type="submission" date="2014-04" db="EMBL/GenBank/DDBJ databases">
        <title>Evolutionary Origins and Diversification of the Mycorrhizal Mutualists.</title>
        <authorList>
            <consortium name="DOE Joint Genome Institute"/>
            <consortium name="Mycorrhizal Genomics Consortium"/>
            <person name="Kohler A."/>
            <person name="Kuo A."/>
            <person name="Nagy L.G."/>
            <person name="Floudas D."/>
            <person name="Copeland A."/>
            <person name="Barry K.W."/>
            <person name="Cichocki N."/>
            <person name="Veneault-Fourrey C."/>
            <person name="LaButti K."/>
            <person name="Lindquist E.A."/>
            <person name="Lipzen A."/>
            <person name="Lundell T."/>
            <person name="Morin E."/>
            <person name="Murat C."/>
            <person name="Riley R."/>
            <person name="Ohm R."/>
            <person name="Sun H."/>
            <person name="Tunlid A."/>
            <person name="Henrissat B."/>
            <person name="Grigoriev I.V."/>
            <person name="Hibbett D.S."/>
            <person name="Martin F."/>
        </authorList>
    </citation>
    <scope>NUCLEOTIDE SEQUENCE [LARGE SCALE GENOMIC DNA]</scope>
    <source>
        <strain evidence="5 6">FD-317 M1</strain>
    </source>
</reference>
<protein>
    <submittedName>
        <fullName evidence="5">Uncharacterized protein</fullName>
    </submittedName>
</protein>
<dbReference type="OrthoDB" id="3031643at2759"/>
<dbReference type="GO" id="GO:0006031">
    <property type="term" value="P:chitin biosynthetic process"/>
    <property type="evidence" value="ECO:0007669"/>
    <property type="project" value="TreeGrafter"/>
</dbReference>
<keyword evidence="2" id="KW-0812">Transmembrane</keyword>
<evidence type="ECO:0000313" key="6">
    <source>
        <dbReference type="Proteomes" id="UP000053593"/>
    </source>
</evidence>
<dbReference type="InterPro" id="IPR004835">
    <property type="entry name" value="Chitin_synth"/>
</dbReference>
<name>A0A0D0CGW4_9AGAR</name>
<dbReference type="HOGENOM" id="CLU_3125226_0_0_1"/>
<dbReference type="GO" id="GO:0004100">
    <property type="term" value="F:chitin synthase activity"/>
    <property type="evidence" value="ECO:0007669"/>
    <property type="project" value="UniProtKB-EC"/>
</dbReference>
<dbReference type="GO" id="GO:0016020">
    <property type="term" value="C:membrane"/>
    <property type="evidence" value="ECO:0007669"/>
    <property type="project" value="UniProtKB-SubCell"/>
</dbReference>
<evidence type="ECO:0000256" key="3">
    <source>
        <dbReference type="ARBA" id="ARBA00023136"/>
    </source>
</evidence>
<proteinExistence type="predicted"/>
<dbReference type="GO" id="GO:0030428">
    <property type="term" value="C:cell septum"/>
    <property type="evidence" value="ECO:0007669"/>
    <property type="project" value="TreeGrafter"/>
</dbReference>
<dbReference type="Pfam" id="PF03142">
    <property type="entry name" value="Chitin_synth_2"/>
    <property type="match status" value="1"/>
</dbReference>
<keyword evidence="6" id="KW-1185">Reference proteome</keyword>